<feature type="signal peptide" evidence="1">
    <location>
        <begin position="1"/>
        <end position="20"/>
    </location>
</feature>
<reference evidence="2 3" key="1">
    <citation type="submission" date="2019-07" db="EMBL/GenBank/DDBJ databases">
        <title>Qingshengfaniella alkalisoli gen. nov., sp. nov., isolated from saline soil.</title>
        <authorList>
            <person name="Xu L."/>
            <person name="Huang X.-X."/>
            <person name="Sun J.-Q."/>
        </authorList>
    </citation>
    <scope>NUCLEOTIDE SEQUENCE [LARGE SCALE GENOMIC DNA]</scope>
    <source>
        <strain evidence="2 3">DSM 27279</strain>
    </source>
</reference>
<evidence type="ECO:0000256" key="1">
    <source>
        <dbReference type="SAM" id="SignalP"/>
    </source>
</evidence>
<dbReference type="EMBL" id="VLTJ01000010">
    <property type="protein sequence ID" value="TSH97416.1"/>
    <property type="molecule type" value="Genomic_DNA"/>
</dbReference>
<evidence type="ECO:0000313" key="2">
    <source>
        <dbReference type="EMBL" id="TSH97416.1"/>
    </source>
</evidence>
<keyword evidence="3" id="KW-1185">Reference proteome</keyword>
<evidence type="ECO:0000313" key="3">
    <source>
        <dbReference type="Proteomes" id="UP000318405"/>
    </source>
</evidence>
<dbReference type="InterPro" id="IPR029016">
    <property type="entry name" value="GAF-like_dom_sf"/>
</dbReference>
<sequence length="203" mass="21594">MAVAAALWVVALCVVKFVAASDQDKREAPEVTHQGIQGCVSALHAAVCYLRAGDVPQASDIRATFHRVVPPLETAREIEQIIPYVGGDGGGAGRRFSINTGVTGRAIRDGEPYILSSSAETEAKQRAELKSDLGYTAAEVRALTPGRYSAMAVPIRGKGGLHVLGVIYLDSSGRNVFDDESVTGMILAICDSIDGFVTQRYQE</sequence>
<protein>
    <submittedName>
        <fullName evidence="2">GAF domain-containing protein</fullName>
    </submittedName>
</protein>
<accession>A0A556AWX1</accession>
<dbReference type="Gene3D" id="3.30.450.40">
    <property type="match status" value="1"/>
</dbReference>
<dbReference type="Proteomes" id="UP000318405">
    <property type="component" value="Unassembled WGS sequence"/>
</dbReference>
<comment type="caution">
    <text evidence="2">The sequence shown here is derived from an EMBL/GenBank/DDBJ whole genome shotgun (WGS) entry which is preliminary data.</text>
</comment>
<feature type="chain" id="PRO_5022194429" evidence="1">
    <location>
        <begin position="21"/>
        <end position="203"/>
    </location>
</feature>
<organism evidence="2 3">
    <name type="scientific">Verticiella sediminum</name>
    <dbReference type="NCBI Taxonomy" id="1247510"/>
    <lineage>
        <taxon>Bacteria</taxon>
        <taxon>Pseudomonadati</taxon>
        <taxon>Pseudomonadota</taxon>
        <taxon>Betaproteobacteria</taxon>
        <taxon>Burkholderiales</taxon>
        <taxon>Alcaligenaceae</taxon>
        <taxon>Verticiella</taxon>
    </lineage>
</organism>
<gene>
    <name evidence="2" type="ORF">FOZ76_06405</name>
</gene>
<name>A0A556AWX1_9BURK</name>
<dbReference type="AlphaFoldDB" id="A0A556AWX1"/>
<dbReference type="OrthoDB" id="8631942at2"/>
<proteinExistence type="predicted"/>
<dbReference type="SUPFAM" id="SSF55781">
    <property type="entry name" value="GAF domain-like"/>
    <property type="match status" value="1"/>
</dbReference>
<keyword evidence="1" id="KW-0732">Signal</keyword>